<sequence>MNHHSKKFLTTLIVLFFILVLWQRFAQANPVHLPTWVILAGLGIVFSGYMYWQTSKSEKEEDERWIEQEGRIFIRRMEEEKEKRKVSS</sequence>
<organism evidence="2 3">
    <name type="scientific">Alteribacillus persepolensis</name>
    <dbReference type="NCBI Taxonomy" id="568899"/>
    <lineage>
        <taxon>Bacteria</taxon>
        <taxon>Bacillati</taxon>
        <taxon>Bacillota</taxon>
        <taxon>Bacilli</taxon>
        <taxon>Bacillales</taxon>
        <taxon>Bacillaceae</taxon>
        <taxon>Alteribacillus</taxon>
    </lineage>
</organism>
<dbReference type="EMBL" id="FNDK01000007">
    <property type="protein sequence ID" value="SDH55802.1"/>
    <property type="molecule type" value="Genomic_DNA"/>
</dbReference>
<gene>
    <name evidence="2" type="ORF">SAMN05192534_10754</name>
</gene>
<dbReference type="OrthoDB" id="2454520at2"/>
<keyword evidence="1" id="KW-1133">Transmembrane helix</keyword>
<proteinExistence type="predicted"/>
<feature type="transmembrane region" description="Helical" evidence="1">
    <location>
        <begin position="36"/>
        <end position="52"/>
    </location>
</feature>
<protein>
    <submittedName>
        <fullName evidence="2">Sporulation protein YhaL</fullName>
    </submittedName>
</protein>
<keyword evidence="1" id="KW-0812">Transmembrane</keyword>
<dbReference type="Pfam" id="PF14147">
    <property type="entry name" value="Spore_YhaL"/>
    <property type="match status" value="1"/>
</dbReference>
<keyword evidence="1" id="KW-0472">Membrane</keyword>
<evidence type="ECO:0000313" key="2">
    <source>
        <dbReference type="EMBL" id="SDH55802.1"/>
    </source>
</evidence>
<dbReference type="STRING" id="568899.SAMN05192534_10754"/>
<dbReference type="RefSeq" id="WP_091272672.1">
    <property type="nucleotide sequence ID" value="NZ_FNDK01000007.1"/>
</dbReference>
<accession>A0A1G8DDK8</accession>
<evidence type="ECO:0000313" key="3">
    <source>
        <dbReference type="Proteomes" id="UP000199163"/>
    </source>
</evidence>
<reference evidence="2 3" key="1">
    <citation type="submission" date="2016-10" db="EMBL/GenBank/DDBJ databases">
        <authorList>
            <person name="de Groot N.N."/>
        </authorList>
    </citation>
    <scope>NUCLEOTIDE SEQUENCE [LARGE SCALE GENOMIC DNA]</scope>
    <source>
        <strain evidence="2 3">DSM 21632</strain>
    </source>
</reference>
<name>A0A1G8DDK8_9BACI</name>
<evidence type="ECO:0000256" key="1">
    <source>
        <dbReference type="SAM" id="Phobius"/>
    </source>
</evidence>
<keyword evidence="3" id="KW-1185">Reference proteome</keyword>
<dbReference type="InterPro" id="IPR025428">
    <property type="entry name" value="Spore_YhaL"/>
</dbReference>
<dbReference type="Proteomes" id="UP000199163">
    <property type="component" value="Unassembled WGS sequence"/>
</dbReference>
<dbReference type="AlphaFoldDB" id="A0A1G8DDK8"/>